<gene>
    <name evidence="2" type="ORF">DQ384_19675</name>
</gene>
<keyword evidence="3" id="KW-1185">Reference proteome</keyword>
<feature type="region of interest" description="Disordered" evidence="1">
    <location>
        <begin position="1"/>
        <end position="20"/>
    </location>
</feature>
<dbReference type="RefSeq" id="WP_114030299.1">
    <property type="nucleotide sequence ID" value="NZ_QOIL01000010.1"/>
</dbReference>
<sequence>MGLRFIGKDPESDSDHSPAVWLDETTGDLILQGWRITDAETQAEIGTVPKNETIIRFPLRMIPFVLEANGGDGSGSVVR</sequence>
<evidence type="ECO:0000313" key="3">
    <source>
        <dbReference type="Proteomes" id="UP000253094"/>
    </source>
</evidence>
<reference evidence="2 3" key="1">
    <citation type="submission" date="2018-06" db="EMBL/GenBank/DDBJ databases">
        <title>Sphaerisporangium craniellae sp. nov., isolated from a marine sponge in the South China Sea.</title>
        <authorList>
            <person name="Li L."/>
        </authorList>
    </citation>
    <scope>NUCLEOTIDE SEQUENCE [LARGE SCALE GENOMIC DNA]</scope>
    <source>
        <strain evidence="2 3">CCTCC AA 208026</strain>
    </source>
</reference>
<dbReference type="Proteomes" id="UP000253094">
    <property type="component" value="Unassembled WGS sequence"/>
</dbReference>
<evidence type="ECO:0000256" key="1">
    <source>
        <dbReference type="SAM" id="MobiDB-lite"/>
    </source>
</evidence>
<protein>
    <submittedName>
        <fullName evidence="2">Uncharacterized protein</fullName>
    </submittedName>
</protein>
<accession>A0A367FJI3</accession>
<proteinExistence type="predicted"/>
<comment type="caution">
    <text evidence="2">The sequence shown here is derived from an EMBL/GenBank/DDBJ whole genome shotgun (WGS) entry which is preliminary data.</text>
</comment>
<evidence type="ECO:0000313" key="2">
    <source>
        <dbReference type="EMBL" id="RCG29790.1"/>
    </source>
</evidence>
<organism evidence="2 3">
    <name type="scientific">Sphaerisporangium album</name>
    <dbReference type="NCBI Taxonomy" id="509200"/>
    <lineage>
        <taxon>Bacteria</taxon>
        <taxon>Bacillati</taxon>
        <taxon>Actinomycetota</taxon>
        <taxon>Actinomycetes</taxon>
        <taxon>Streptosporangiales</taxon>
        <taxon>Streptosporangiaceae</taxon>
        <taxon>Sphaerisporangium</taxon>
    </lineage>
</organism>
<dbReference type="OrthoDB" id="3214245at2"/>
<feature type="compositionally biased region" description="Basic and acidic residues" evidence="1">
    <location>
        <begin position="1"/>
        <end position="16"/>
    </location>
</feature>
<dbReference type="EMBL" id="QOIL01000010">
    <property type="protein sequence ID" value="RCG29790.1"/>
    <property type="molecule type" value="Genomic_DNA"/>
</dbReference>
<name>A0A367FJI3_9ACTN</name>
<dbReference type="AlphaFoldDB" id="A0A367FJI3"/>